<evidence type="ECO:0000256" key="1">
    <source>
        <dbReference type="SAM" id="MobiDB-lite"/>
    </source>
</evidence>
<feature type="region of interest" description="Disordered" evidence="1">
    <location>
        <begin position="76"/>
        <end position="114"/>
    </location>
</feature>
<feature type="region of interest" description="Disordered" evidence="1">
    <location>
        <begin position="32"/>
        <end position="54"/>
    </location>
</feature>
<dbReference type="AlphaFoldDB" id="A0A8T0RPW1"/>
<sequence length="114" mass="11669">MGEGEPVRTHFLNMAGGRASLLFPLFGSDEAAGAAARQGDLERGKGGEEMEQPMPRCTAGIGADRLRGLLPRCAGWASSSGEPDAPLPGGRYPPPTGGAVGDSRRNARIAPPAS</sequence>
<protein>
    <submittedName>
        <fullName evidence="2">Uncharacterized protein</fullName>
    </submittedName>
</protein>
<keyword evidence="3" id="KW-1185">Reference proteome</keyword>
<name>A0A8T0RPW1_PANVG</name>
<accession>A0A8T0RPW1</accession>
<proteinExistence type="predicted"/>
<comment type="caution">
    <text evidence="2">The sequence shown here is derived from an EMBL/GenBank/DDBJ whole genome shotgun (WGS) entry which is preliminary data.</text>
</comment>
<reference evidence="2" key="1">
    <citation type="submission" date="2020-05" db="EMBL/GenBank/DDBJ databases">
        <title>WGS assembly of Panicum virgatum.</title>
        <authorList>
            <person name="Lovell J.T."/>
            <person name="Jenkins J."/>
            <person name="Shu S."/>
            <person name="Juenger T.E."/>
            <person name="Schmutz J."/>
        </authorList>
    </citation>
    <scope>NUCLEOTIDE SEQUENCE</scope>
    <source>
        <strain evidence="2">AP13</strain>
    </source>
</reference>
<dbReference type="EMBL" id="CM029046">
    <property type="protein sequence ID" value="KAG2588371.1"/>
    <property type="molecule type" value="Genomic_DNA"/>
</dbReference>
<feature type="compositionally biased region" description="Basic and acidic residues" evidence="1">
    <location>
        <begin position="39"/>
        <end position="48"/>
    </location>
</feature>
<evidence type="ECO:0000313" key="3">
    <source>
        <dbReference type="Proteomes" id="UP000823388"/>
    </source>
</evidence>
<organism evidence="2 3">
    <name type="scientific">Panicum virgatum</name>
    <name type="common">Blackwell switchgrass</name>
    <dbReference type="NCBI Taxonomy" id="38727"/>
    <lineage>
        <taxon>Eukaryota</taxon>
        <taxon>Viridiplantae</taxon>
        <taxon>Streptophyta</taxon>
        <taxon>Embryophyta</taxon>
        <taxon>Tracheophyta</taxon>
        <taxon>Spermatophyta</taxon>
        <taxon>Magnoliopsida</taxon>
        <taxon>Liliopsida</taxon>
        <taxon>Poales</taxon>
        <taxon>Poaceae</taxon>
        <taxon>PACMAD clade</taxon>
        <taxon>Panicoideae</taxon>
        <taxon>Panicodae</taxon>
        <taxon>Paniceae</taxon>
        <taxon>Panicinae</taxon>
        <taxon>Panicum</taxon>
        <taxon>Panicum sect. Hiantes</taxon>
    </lineage>
</organism>
<dbReference type="Proteomes" id="UP000823388">
    <property type="component" value="Chromosome 5N"/>
</dbReference>
<evidence type="ECO:0000313" key="2">
    <source>
        <dbReference type="EMBL" id="KAG2588371.1"/>
    </source>
</evidence>
<gene>
    <name evidence="2" type="ORF">PVAP13_5NG221000</name>
</gene>